<dbReference type="GO" id="GO:0009982">
    <property type="term" value="F:pseudouridine synthase activity"/>
    <property type="evidence" value="ECO:0007669"/>
    <property type="project" value="InterPro"/>
</dbReference>
<dbReference type="AlphaFoldDB" id="A0A8J2H7W7"/>
<feature type="transmembrane region" description="Helical" evidence="2">
    <location>
        <begin position="6"/>
        <end position="31"/>
    </location>
</feature>
<keyword evidence="5" id="KW-1185">Reference proteome</keyword>
<dbReference type="EMBL" id="CAJNRD030001118">
    <property type="protein sequence ID" value="CAG5083274.1"/>
    <property type="molecule type" value="Genomic_DNA"/>
</dbReference>
<accession>A0A8J2H7W7</accession>
<dbReference type="PANTHER" id="PTHR21600:SF87">
    <property type="entry name" value="RNA PSEUDOURIDYLATE SYNTHASE DOMAIN-CONTAINING PROTEIN 1"/>
    <property type="match status" value="1"/>
</dbReference>
<comment type="caution">
    <text evidence="4">The sequence shown here is derived from an EMBL/GenBank/DDBJ whole genome shotgun (WGS) entry which is preliminary data.</text>
</comment>
<keyword evidence="2" id="KW-0812">Transmembrane</keyword>
<evidence type="ECO:0000259" key="3">
    <source>
        <dbReference type="Pfam" id="PF00849"/>
    </source>
</evidence>
<dbReference type="InterPro" id="IPR020103">
    <property type="entry name" value="PsdUridine_synth_cat_dom_sf"/>
</dbReference>
<dbReference type="Proteomes" id="UP000786811">
    <property type="component" value="Unassembled WGS sequence"/>
</dbReference>
<dbReference type="InterPro" id="IPR006145">
    <property type="entry name" value="PsdUridine_synth_RsuA/RluA"/>
</dbReference>
<reference evidence="4" key="1">
    <citation type="submission" date="2021-04" db="EMBL/GenBank/DDBJ databases">
        <authorList>
            <person name="Chebbi M.A.C M."/>
        </authorList>
    </citation>
    <scope>NUCLEOTIDE SEQUENCE</scope>
</reference>
<dbReference type="Gene3D" id="3.30.2350.10">
    <property type="entry name" value="Pseudouridine synthase"/>
    <property type="match status" value="2"/>
</dbReference>
<proteinExistence type="inferred from homology"/>
<dbReference type="OrthoDB" id="418349at2759"/>
<sequence>SLNKVNKLFIVIVMTVWLWFINKMIIIFNFIKNLLFFNNKLTKSNILYHSNNYLIINKPYDMVVNSNDVTVKKTLENELKKMFPSLANPSLKNGFHFVHRLDYPTSGVICIALNKNAARQDTREIFGNKKMCTSDDDHCIKPRDSSTLLLVLEKGFCDGKPATKILLRPNTGRRHQLRVHCCYIGHTIIGDYTYSDRKDLKPHRTFLHSFRLALDSEVEKFDVQTSDPFNSEYYFNKWVPINFIYTLDSNTFDTIDKLL</sequence>
<feature type="non-terminal residue" evidence="4">
    <location>
        <position position="1"/>
    </location>
</feature>
<dbReference type="GO" id="GO:0000455">
    <property type="term" value="P:enzyme-directed rRNA pseudouridine synthesis"/>
    <property type="evidence" value="ECO:0007669"/>
    <property type="project" value="TreeGrafter"/>
</dbReference>
<evidence type="ECO:0000256" key="1">
    <source>
        <dbReference type="ARBA" id="ARBA00010876"/>
    </source>
</evidence>
<evidence type="ECO:0000313" key="5">
    <source>
        <dbReference type="Proteomes" id="UP000786811"/>
    </source>
</evidence>
<keyword evidence="2" id="KW-0472">Membrane</keyword>
<feature type="domain" description="Pseudouridine synthase RsuA/RluA-like" evidence="3">
    <location>
        <begin position="52"/>
        <end position="181"/>
    </location>
</feature>
<protein>
    <submittedName>
        <fullName evidence="4">Similar to rpusd1: RNA pseudouridylate synthase domain-containing protein 1 (Danio rerio)</fullName>
    </submittedName>
</protein>
<organism evidence="4 5">
    <name type="scientific">Cotesia congregata</name>
    <name type="common">Parasitoid wasp</name>
    <name type="synonym">Apanteles congregatus</name>
    <dbReference type="NCBI Taxonomy" id="51543"/>
    <lineage>
        <taxon>Eukaryota</taxon>
        <taxon>Metazoa</taxon>
        <taxon>Ecdysozoa</taxon>
        <taxon>Arthropoda</taxon>
        <taxon>Hexapoda</taxon>
        <taxon>Insecta</taxon>
        <taxon>Pterygota</taxon>
        <taxon>Neoptera</taxon>
        <taxon>Endopterygota</taxon>
        <taxon>Hymenoptera</taxon>
        <taxon>Apocrita</taxon>
        <taxon>Ichneumonoidea</taxon>
        <taxon>Braconidae</taxon>
        <taxon>Microgastrinae</taxon>
        <taxon>Cotesia</taxon>
    </lineage>
</organism>
<gene>
    <name evidence="4" type="ORF">HICCMSTLAB_LOCUS3788</name>
</gene>
<evidence type="ECO:0000256" key="2">
    <source>
        <dbReference type="SAM" id="Phobius"/>
    </source>
</evidence>
<evidence type="ECO:0000313" key="4">
    <source>
        <dbReference type="EMBL" id="CAG5083274.1"/>
    </source>
</evidence>
<dbReference type="CDD" id="cd02869">
    <property type="entry name" value="PseudoU_synth_RluA_like"/>
    <property type="match status" value="1"/>
</dbReference>
<keyword evidence="2" id="KW-1133">Transmembrane helix</keyword>
<dbReference type="SUPFAM" id="SSF55120">
    <property type="entry name" value="Pseudouridine synthase"/>
    <property type="match status" value="1"/>
</dbReference>
<dbReference type="Pfam" id="PF00849">
    <property type="entry name" value="PseudoU_synth_2"/>
    <property type="match status" value="1"/>
</dbReference>
<name>A0A8J2H7W7_COTCN</name>
<dbReference type="GO" id="GO:0003723">
    <property type="term" value="F:RNA binding"/>
    <property type="evidence" value="ECO:0007669"/>
    <property type="project" value="InterPro"/>
</dbReference>
<dbReference type="PANTHER" id="PTHR21600">
    <property type="entry name" value="MITOCHONDRIAL RNA PSEUDOURIDINE SYNTHASE"/>
    <property type="match status" value="1"/>
</dbReference>
<dbReference type="InterPro" id="IPR050188">
    <property type="entry name" value="RluA_PseudoU_synthase"/>
</dbReference>
<comment type="similarity">
    <text evidence="1">Belongs to the pseudouridine synthase RluA family.</text>
</comment>